<dbReference type="Gene3D" id="1.10.1420.10">
    <property type="match status" value="1"/>
</dbReference>
<keyword evidence="4" id="KW-0238">DNA-binding</keyword>
<dbReference type="FunFam" id="1.10.1420.10:FF:000005">
    <property type="entry name" value="DNA mismatch repair protein"/>
    <property type="match status" value="1"/>
</dbReference>
<evidence type="ECO:0000259" key="6">
    <source>
        <dbReference type="Pfam" id="PF05190"/>
    </source>
</evidence>
<proteinExistence type="inferred from homology"/>
<reference evidence="7 8" key="1">
    <citation type="submission" date="2018-11" db="EMBL/GenBank/DDBJ databases">
        <authorList>
            <consortium name="Pathogen Informatics"/>
        </authorList>
    </citation>
    <scope>NUCLEOTIDE SEQUENCE [LARGE SCALE GENOMIC DNA]</scope>
    <source>
        <strain evidence="7 8">Egypt</strain>
    </source>
</reference>
<evidence type="ECO:0000256" key="3">
    <source>
        <dbReference type="ARBA" id="ARBA00022840"/>
    </source>
</evidence>
<organism evidence="7 8">
    <name type="scientific">Echinostoma caproni</name>
    <dbReference type="NCBI Taxonomy" id="27848"/>
    <lineage>
        <taxon>Eukaryota</taxon>
        <taxon>Metazoa</taxon>
        <taxon>Spiralia</taxon>
        <taxon>Lophotrochozoa</taxon>
        <taxon>Platyhelminthes</taxon>
        <taxon>Trematoda</taxon>
        <taxon>Digenea</taxon>
        <taxon>Plagiorchiida</taxon>
        <taxon>Echinostomata</taxon>
        <taxon>Echinostomatoidea</taxon>
        <taxon>Echinostomatidae</taxon>
        <taxon>Echinostoma</taxon>
    </lineage>
</organism>
<keyword evidence="8" id="KW-1185">Reference proteome</keyword>
<feature type="domain" description="DNA mismatch repair proteins mutS family" evidence="5">
    <location>
        <begin position="147"/>
        <end position="173"/>
    </location>
</feature>
<dbReference type="Pfam" id="PF05190">
    <property type="entry name" value="MutS_IV"/>
    <property type="match status" value="1"/>
</dbReference>
<dbReference type="GO" id="GO:0030983">
    <property type="term" value="F:mismatched DNA binding"/>
    <property type="evidence" value="ECO:0007669"/>
    <property type="project" value="InterPro"/>
</dbReference>
<evidence type="ECO:0000313" key="8">
    <source>
        <dbReference type="Proteomes" id="UP000272942"/>
    </source>
</evidence>
<accession>A0A3P8HGM5</accession>
<evidence type="ECO:0000256" key="4">
    <source>
        <dbReference type="ARBA" id="ARBA00023125"/>
    </source>
</evidence>
<dbReference type="OrthoDB" id="10252754at2759"/>
<dbReference type="InterPro" id="IPR007861">
    <property type="entry name" value="DNA_mismatch_repair_MutS_clamp"/>
</dbReference>
<keyword evidence="3" id="KW-0067">ATP-binding</keyword>
<dbReference type="AlphaFoldDB" id="A0A3P8HGM5"/>
<dbReference type="GO" id="GO:0005524">
    <property type="term" value="F:ATP binding"/>
    <property type="evidence" value="ECO:0007669"/>
    <property type="project" value="UniProtKB-KW"/>
</dbReference>
<dbReference type="EMBL" id="UZAN01063775">
    <property type="protein sequence ID" value="VDP93581.1"/>
    <property type="molecule type" value="Genomic_DNA"/>
</dbReference>
<gene>
    <name evidence="7" type="ORF">ECPE_LOCUS16309</name>
</gene>
<dbReference type="Pfam" id="PF00488">
    <property type="entry name" value="MutS_V"/>
    <property type="match status" value="1"/>
</dbReference>
<protein>
    <recommendedName>
        <fullName evidence="9">DNA mismatch repair proteins mutS family domain-containing protein</fullName>
    </recommendedName>
</protein>
<comment type="similarity">
    <text evidence="1">Belongs to the DNA mismatch repair MutS family.</text>
</comment>
<evidence type="ECO:0000313" key="7">
    <source>
        <dbReference type="EMBL" id="VDP93581.1"/>
    </source>
</evidence>
<dbReference type="PANTHER" id="PTHR11361">
    <property type="entry name" value="DNA MISMATCH REPAIR PROTEIN MUTS FAMILY MEMBER"/>
    <property type="match status" value="1"/>
</dbReference>
<dbReference type="InterPro" id="IPR027417">
    <property type="entry name" value="P-loop_NTPase"/>
</dbReference>
<evidence type="ECO:0000259" key="5">
    <source>
        <dbReference type="Pfam" id="PF00488"/>
    </source>
</evidence>
<feature type="domain" description="DNA mismatch repair protein MutS clamp" evidence="6">
    <location>
        <begin position="1"/>
        <end position="72"/>
    </location>
</feature>
<dbReference type="InterPro" id="IPR045076">
    <property type="entry name" value="MutS"/>
</dbReference>
<dbReference type="GO" id="GO:0140664">
    <property type="term" value="F:ATP-dependent DNA damage sensor activity"/>
    <property type="evidence" value="ECO:0007669"/>
    <property type="project" value="InterPro"/>
</dbReference>
<dbReference type="SUPFAM" id="SSF52540">
    <property type="entry name" value="P-loop containing nucleoside triphosphate hydrolases"/>
    <property type="match status" value="1"/>
</dbReference>
<name>A0A3P8HGM5_9TREM</name>
<dbReference type="InterPro" id="IPR036187">
    <property type="entry name" value="DNA_mismatch_repair_MutS_sf"/>
</dbReference>
<dbReference type="InterPro" id="IPR000432">
    <property type="entry name" value="DNA_mismatch_repair_MutS_C"/>
</dbReference>
<dbReference type="GO" id="GO:0032301">
    <property type="term" value="C:MutSalpha complex"/>
    <property type="evidence" value="ECO:0007669"/>
    <property type="project" value="TreeGrafter"/>
</dbReference>
<dbReference type="SUPFAM" id="SSF48334">
    <property type="entry name" value="DNA repair protein MutS, domain III"/>
    <property type="match status" value="1"/>
</dbReference>
<dbReference type="GO" id="GO:0006298">
    <property type="term" value="P:mismatch repair"/>
    <property type="evidence" value="ECO:0007669"/>
    <property type="project" value="InterPro"/>
</dbReference>
<dbReference type="Proteomes" id="UP000272942">
    <property type="component" value="Unassembled WGS sequence"/>
</dbReference>
<evidence type="ECO:0000256" key="2">
    <source>
        <dbReference type="ARBA" id="ARBA00022741"/>
    </source>
</evidence>
<dbReference type="PANTHER" id="PTHR11361:SF148">
    <property type="entry name" value="DNA MISMATCH REPAIR PROTEIN MSH6"/>
    <property type="match status" value="1"/>
</dbReference>
<dbReference type="Gene3D" id="3.40.50.300">
    <property type="entry name" value="P-loop containing nucleotide triphosphate hydrolases"/>
    <property type="match status" value="1"/>
</dbReference>
<evidence type="ECO:0008006" key="9">
    <source>
        <dbReference type="Google" id="ProtNLM"/>
    </source>
</evidence>
<keyword evidence="2" id="KW-0547">Nucleotide-binding</keyword>
<sequence length="181" mass="20481">MNQYLVTCGKRFGVRLNYWGTGRNRFQIEVPDSYTSRMPSDWRLSSQRKGVKRYRTEETQDWLNQLVAAEERKDIALRGIMRNIFISFSKRTIMLNAPCSMPFLEIEDGLHPCLINTFMGGDLIANSVHLGTGLNVSSASSSHPLTVLVTGPNMGGKSTLMRQTALLVLLAHLDTDYRLRK</sequence>
<evidence type="ECO:0000256" key="1">
    <source>
        <dbReference type="ARBA" id="ARBA00006271"/>
    </source>
</evidence>